<organism evidence="2 3">
    <name type="scientific">Cadophora malorum</name>
    <dbReference type="NCBI Taxonomy" id="108018"/>
    <lineage>
        <taxon>Eukaryota</taxon>
        <taxon>Fungi</taxon>
        <taxon>Dikarya</taxon>
        <taxon>Ascomycota</taxon>
        <taxon>Pezizomycotina</taxon>
        <taxon>Leotiomycetes</taxon>
        <taxon>Helotiales</taxon>
        <taxon>Ploettnerulaceae</taxon>
        <taxon>Cadophora</taxon>
    </lineage>
</organism>
<sequence>MNTSRNGFQGGQIPPNAPHTTLIITPGLERKNVSSVSKADSVTDSQPLYTITSKSSKPHVTVTQGSTTGEIGTATFHKFTSFNTDLQYRDQKITMYPGLSTGSHQFYYPGMGKMEWRTEGGRGEVELRDSKEKTLARLCDLKAIGRMETELIVESKCSEEFEGFLLLSAVALGVRSHLLIATLGDAIGVSVVGTGVGG</sequence>
<accession>A0A8H7TAN2</accession>
<dbReference type="Proteomes" id="UP000664132">
    <property type="component" value="Unassembled WGS sequence"/>
</dbReference>
<dbReference type="EMBL" id="JAFJYH010000200">
    <property type="protein sequence ID" value="KAG4416026.1"/>
    <property type="molecule type" value="Genomic_DNA"/>
</dbReference>
<evidence type="ECO:0000313" key="2">
    <source>
        <dbReference type="EMBL" id="KAG4416026.1"/>
    </source>
</evidence>
<dbReference type="AlphaFoldDB" id="A0A8H7TAN2"/>
<evidence type="ECO:0000313" key="3">
    <source>
        <dbReference type="Proteomes" id="UP000664132"/>
    </source>
</evidence>
<protein>
    <submittedName>
        <fullName evidence="2">Uncharacterized protein</fullName>
    </submittedName>
</protein>
<keyword evidence="3" id="KW-1185">Reference proteome</keyword>
<dbReference type="OrthoDB" id="3535378at2759"/>
<gene>
    <name evidence="2" type="ORF">IFR04_010851</name>
</gene>
<reference evidence="2" key="1">
    <citation type="submission" date="2021-02" db="EMBL/GenBank/DDBJ databases">
        <title>Genome sequence Cadophora malorum strain M34.</title>
        <authorList>
            <person name="Stefanovic E."/>
            <person name="Vu D."/>
            <person name="Scully C."/>
            <person name="Dijksterhuis J."/>
            <person name="Roader J."/>
            <person name="Houbraken J."/>
        </authorList>
    </citation>
    <scope>NUCLEOTIDE SEQUENCE</scope>
    <source>
        <strain evidence="2">M34</strain>
    </source>
</reference>
<evidence type="ECO:0000256" key="1">
    <source>
        <dbReference type="SAM" id="MobiDB-lite"/>
    </source>
</evidence>
<name>A0A8H7TAN2_9HELO</name>
<comment type="caution">
    <text evidence="2">The sequence shown here is derived from an EMBL/GenBank/DDBJ whole genome shotgun (WGS) entry which is preliminary data.</text>
</comment>
<feature type="region of interest" description="Disordered" evidence="1">
    <location>
        <begin position="1"/>
        <end position="20"/>
    </location>
</feature>
<proteinExistence type="predicted"/>